<dbReference type="GeneID" id="26642556"/>
<name>S5M9A3_9CAUD</name>
<accession>S5M9A3</accession>
<gene>
    <name evidence="1" type="ORF">SHANETTE_213</name>
</gene>
<keyword evidence="2" id="KW-1185">Reference proteome</keyword>
<organism evidence="1 2">
    <name type="scientific">Bacillus phage Shanette</name>
    <dbReference type="NCBI Taxonomy" id="1296656"/>
    <lineage>
        <taxon>Viruses</taxon>
        <taxon>Duplodnaviria</taxon>
        <taxon>Heunggongvirae</taxon>
        <taxon>Uroviricota</taxon>
        <taxon>Caudoviricetes</taxon>
        <taxon>Herelleviridae</taxon>
        <taxon>Spounavirinae</taxon>
        <taxon>Siminovitchvirus</taxon>
        <taxon>Siminovitchvirus shanette</taxon>
    </lineage>
</organism>
<dbReference type="RefSeq" id="YP_009216208.1">
    <property type="nucleotide sequence ID" value="NC_028983.1"/>
</dbReference>
<sequence length="94" mass="11057">MNTVKDAKLKRVLELRHMIEETKKNETEMSKELSTLEKELFMECEHERMTRVSDWERVDTSTELVFMKANYKCDECGHIESIMGRADSNVGINK</sequence>
<evidence type="ECO:0000313" key="2">
    <source>
        <dbReference type="Proteomes" id="UP000015093"/>
    </source>
</evidence>
<dbReference type="KEGG" id="vg:26642556"/>
<reference evidence="1 2" key="1">
    <citation type="journal article" date="2014" name="Genome Announc.">
        <title>Genome Sequences of Three Novel Bacillus cereus Bacteriophages.</title>
        <authorList>
            <person name="Grose J.H."/>
            <person name="Jensen J.D."/>
            <person name="Merrill B.D."/>
            <person name="Fisher J.N."/>
            <person name="Burnett S.H."/>
            <person name="Breakwell D.P."/>
        </authorList>
    </citation>
    <scope>NUCLEOTIDE SEQUENCE [LARGE SCALE GENOMIC DNA]</scope>
</reference>
<protein>
    <submittedName>
        <fullName evidence="1">Uncharacterized protein</fullName>
    </submittedName>
</protein>
<evidence type="ECO:0000313" key="1">
    <source>
        <dbReference type="EMBL" id="AGR47103.1"/>
    </source>
</evidence>
<dbReference type="Proteomes" id="UP000015093">
    <property type="component" value="Segment"/>
</dbReference>
<dbReference type="EMBL" id="KC595513">
    <property type="protein sequence ID" value="AGR47103.1"/>
    <property type="molecule type" value="Genomic_DNA"/>
</dbReference>
<proteinExistence type="predicted"/>